<proteinExistence type="inferred from homology"/>
<evidence type="ECO:0000313" key="11">
    <source>
        <dbReference type="Proteomes" id="UP000680020"/>
    </source>
</evidence>
<organism evidence="10 11">
    <name type="scientific">Wohlfahrtiimonas chitiniclastica</name>
    <dbReference type="NCBI Taxonomy" id="400946"/>
    <lineage>
        <taxon>Bacteria</taxon>
        <taxon>Pseudomonadati</taxon>
        <taxon>Pseudomonadota</taxon>
        <taxon>Gammaproteobacteria</taxon>
        <taxon>Cardiobacteriales</taxon>
        <taxon>Ignatzschineriaceae</taxon>
        <taxon>Wohlfahrtiimonas</taxon>
    </lineage>
</organism>
<dbReference type="GO" id="GO:0005886">
    <property type="term" value="C:plasma membrane"/>
    <property type="evidence" value="ECO:0007669"/>
    <property type="project" value="UniProtKB-SubCell"/>
</dbReference>
<feature type="transmembrane region" description="Helical" evidence="9">
    <location>
        <begin position="132"/>
        <end position="152"/>
    </location>
</feature>
<dbReference type="Proteomes" id="UP000680020">
    <property type="component" value="Unassembled WGS sequence"/>
</dbReference>
<feature type="transmembrane region" description="Helical" evidence="9">
    <location>
        <begin position="344"/>
        <end position="362"/>
    </location>
</feature>
<evidence type="ECO:0000256" key="5">
    <source>
        <dbReference type="ARBA" id="ARBA00022692"/>
    </source>
</evidence>
<protein>
    <submittedName>
        <fullName evidence="10">NCS2 family permease</fullName>
    </submittedName>
</protein>
<dbReference type="InterPro" id="IPR026033">
    <property type="entry name" value="Azg-like_bact_archaea"/>
</dbReference>
<dbReference type="RefSeq" id="WP_008315446.1">
    <property type="nucleotide sequence ID" value="NZ_CP115969.1"/>
</dbReference>
<feature type="transmembrane region" description="Helical" evidence="9">
    <location>
        <begin position="193"/>
        <end position="211"/>
    </location>
</feature>
<evidence type="ECO:0000256" key="4">
    <source>
        <dbReference type="ARBA" id="ARBA00022475"/>
    </source>
</evidence>
<evidence type="ECO:0000256" key="7">
    <source>
        <dbReference type="ARBA" id="ARBA00023136"/>
    </source>
</evidence>
<comment type="subcellular location">
    <subcellularLocation>
        <location evidence="1 8">Cell membrane</location>
        <topology evidence="1 8">Multi-pass membrane protein</topology>
    </subcellularLocation>
</comment>
<sequence length="433" mass="46240">MLAFIERYFELKRHNTSLKQELIAAFTTFITMVYIAFVNPKILGAAGMDTQAVFVTTVLITAIASVLMGVVAKLPIALAPGMGINAYFAYVLVGSNGLTWQTGMTLIFLSAVSLFLLSLFKIRYWMVSNIPHSLRIGISVGCGLLITLIGLHNAHIIVANPDTMVALGDPKSLSFILGSLGFLIVIALAQRNVYASVLISFVVITAIALVVDPEVSYHGLVSMPPSIAPVTGQLEFKEIASFSMVGVIVSVMLINLFESSGTFIAVTTKAGLADDKGHYPNQQKSLLIDSSASAVGSYMGTSAVTAYIESASGVAVGGRSGLMSFAVGILFLALLFFSPLEKMIPLYATTGALLYIGVLMISELSKIDWDDLTEATPSFVAAVAMPFTFTITEGIALGFITYVVLKLVAGKFKDITVCTGLMALLFLLRYIFL</sequence>
<evidence type="ECO:0000313" key="10">
    <source>
        <dbReference type="EMBL" id="MBS7824337.1"/>
    </source>
</evidence>
<gene>
    <name evidence="10" type="ORF">J7561_03855</name>
</gene>
<feature type="transmembrane region" description="Helical" evidence="9">
    <location>
        <begin position="320"/>
        <end position="337"/>
    </location>
</feature>
<dbReference type="GO" id="GO:0015207">
    <property type="term" value="F:adenine transmembrane transporter activity"/>
    <property type="evidence" value="ECO:0007669"/>
    <property type="project" value="TreeGrafter"/>
</dbReference>
<keyword evidence="3 8" id="KW-0813">Transport</keyword>
<evidence type="ECO:0000256" key="8">
    <source>
        <dbReference type="PIRNR" id="PIRNR005353"/>
    </source>
</evidence>
<keyword evidence="7 8" id="KW-0472">Membrane</keyword>
<feature type="transmembrane region" description="Helical" evidence="9">
    <location>
        <begin position="239"/>
        <end position="257"/>
    </location>
</feature>
<evidence type="ECO:0000256" key="6">
    <source>
        <dbReference type="ARBA" id="ARBA00022989"/>
    </source>
</evidence>
<comment type="similarity">
    <text evidence="2 8">Belongs to the nucleobase:cation symporter-2 (NCS2) (TC 2.A.40) family. Azg-like subfamily.</text>
</comment>
<keyword evidence="5 8" id="KW-0812">Transmembrane</keyword>
<keyword evidence="4 8" id="KW-1003">Cell membrane</keyword>
<keyword evidence="6 8" id="KW-1133">Transmembrane helix</keyword>
<reference evidence="10" key="1">
    <citation type="submission" date="2021-03" db="EMBL/GenBank/DDBJ databases">
        <title>Identification and antibiotic profiling of Wohlfahrtiimonas chitiniclastica, an underestimated human pathogen.</title>
        <authorList>
            <person name="Kopf A."/>
            <person name="Bunk B."/>
            <person name="Coldewey S."/>
            <person name="Gunzer F."/>
            <person name="Riedel T."/>
            <person name="Schroettner P."/>
        </authorList>
    </citation>
    <scope>NUCLEOTIDE SEQUENCE</scope>
    <source>
        <strain evidence="10">DSM 100917</strain>
    </source>
</reference>
<evidence type="ECO:0000256" key="9">
    <source>
        <dbReference type="SAM" id="Phobius"/>
    </source>
</evidence>
<accession>A0AB35BZK2</accession>
<evidence type="ECO:0000256" key="1">
    <source>
        <dbReference type="ARBA" id="ARBA00004651"/>
    </source>
</evidence>
<dbReference type="PANTHER" id="PTHR43337:SF1">
    <property type="entry name" value="XANTHINE_URACIL PERMEASE C887.17-RELATED"/>
    <property type="match status" value="1"/>
</dbReference>
<dbReference type="PIRSF" id="PIRSF005353">
    <property type="entry name" value="PbuG"/>
    <property type="match status" value="1"/>
</dbReference>
<feature type="transmembrane region" description="Helical" evidence="9">
    <location>
        <begin position="412"/>
        <end position="432"/>
    </location>
</feature>
<comment type="caution">
    <text evidence="10">The sequence shown here is derived from an EMBL/GenBank/DDBJ whole genome shotgun (WGS) entry which is preliminary data.</text>
</comment>
<name>A0AB35BZK2_9GAMM</name>
<dbReference type="EMBL" id="JAGIBU010000002">
    <property type="protein sequence ID" value="MBS7824337.1"/>
    <property type="molecule type" value="Genomic_DNA"/>
</dbReference>
<feature type="transmembrane region" description="Helical" evidence="9">
    <location>
        <begin position="21"/>
        <end position="39"/>
    </location>
</feature>
<evidence type="ECO:0000256" key="3">
    <source>
        <dbReference type="ARBA" id="ARBA00022448"/>
    </source>
</evidence>
<feature type="transmembrane region" description="Helical" evidence="9">
    <location>
        <begin position="382"/>
        <end position="405"/>
    </location>
</feature>
<dbReference type="Pfam" id="PF00860">
    <property type="entry name" value="Xan_ur_permease"/>
    <property type="match status" value="1"/>
</dbReference>
<feature type="transmembrane region" description="Helical" evidence="9">
    <location>
        <begin position="172"/>
        <end position="188"/>
    </location>
</feature>
<feature type="transmembrane region" description="Helical" evidence="9">
    <location>
        <begin position="51"/>
        <end position="71"/>
    </location>
</feature>
<evidence type="ECO:0000256" key="2">
    <source>
        <dbReference type="ARBA" id="ARBA00005697"/>
    </source>
</evidence>
<dbReference type="InterPro" id="IPR045018">
    <property type="entry name" value="Azg-like"/>
</dbReference>
<feature type="transmembrane region" description="Helical" evidence="9">
    <location>
        <begin position="99"/>
        <end position="120"/>
    </location>
</feature>
<dbReference type="PANTHER" id="PTHR43337">
    <property type="entry name" value="XANTHINE/URACIL PERMEASE C887.17-RELATED"/>
    <property type="match status" value="1"/>
</dbReference>
<dbReference type="InterPro" id="IPR006043">
    <property type="entry name" value="NCS2"/>
</dbReference>
<dbReference type="AlphaFoldDB" id="A0AB35BZK2"/>
<feature type="transmembrane region" description="Helical" evidence="9">
    <location>
        <begin position="76"/>
        <end position="93"/>
    </location>
</feature>